<proteinExistence type="predicted"/>
<dbReference type="Proteomes" id="UP000823926">
    <property type="component" value="Unassembled WGS sequence"/>
</dbReference>
<protein>
    <recommendedName>
        <fullName evidence="2">Tail specific protease domain-containing protein</fullName>
    </recommendedName>
</protein>
<accession>A0A9D1QFE6</accession>
<name>A0A9D1QFE6_9BACT</name>
<dbReference type="AlphaFoldDB" id="A0A9D1QFE6"/>
<dbReference type="GO" id="GO:0006508">
    <property type="term" value="P:proteolysis"/>
    <property type="evidence" value="ECO:0007669"/>
    <property type="project" value="InterPro"/>
</dbReference>
<sequence>MPSLNCTFYGGALVLLALLWNAPAIAQETPEPFLTPEQRAEEVDFIVRQIDSVYVYGRRGLSDSAWDARVRYIHRRAADARNLNEYYYALRYMGLLISDAHFEFPNGGYYNRHRLFQPTDTLFPLFTRAWHDGRTYVVRDYSEHLPKNARLLRINGLSVDTMACLLNAIPSGEREARGYGKHNPLSTQWQYSLMNHLFMEGIRAPFRVEYTLPGSTRIDTVTLAGMTRETLHKKYKKLDQPKGDNLWSLFFGSKTFRYKRFDEHSALLTFNSFWGENMLALLLFNRDRNYPRRLKRVMTRIDRHDIDTLVIDISRNGGGMTQNVYQTLNYLTDRPVDANAAYRVTDHNRGKIKTLLENRDDELFGITPEQKTRLIAAVDSIPSGSFLETNNLCNYTYRPDSTLKHRFHGTLYLLTGYGTYSAAQLFAQYFRELGLGKTAGQHCGGYGSISGGNSAQVPLPYSSFHLNIPYATLRNDVHAPRFGFDSVNIPFSDEPTFEEWYNEEKPRDWRNAFIDWLREQRTASNNTLD</sequence>
<evidence type="ECO:0000259" key="2">
    <source>
        <dbReference type="Pfam" id="PF03572"/>
    </source>
</evidence>
<dbReference type="SUPFAM" id="SSF52096">
    <property type="entry name" value="ClpP/crotonase"/>
    <property type="match status" value="1"/>
</dbReference>
<keyword evidence="1" id="KW-0732">Signal</keyword>
<dbReference type="GO" id="GO:0008236">
    <property type="term" value="F:serine-type peptidase activity"/>
    <property type="evidence" value="ECO:0007669"/>
    <property type="project" value="InterPro"/>
</dbReference>
<gene>
    <name evidence="3" type="ORF">H9888_06885</name>
</gene>
<evidence type="ECO:0000313" key="4">
    <source>
        <dbReference type="Proteomes" id="UP000823926"/>
    </source>
</evidence>
<feature type="signal peptide" evidence="1">
    <location>
        <begin position="1"/>
        <end position="26"/>
    </location>
</feature>
<evidence type="ECO:0000313" key="3">
    <source>
        <dbReference type="EMBL" id="HIW11202.1"/>
    </source>
</evidence>
<dbReference type="InterPro" id="IPR029045">
    <property type="entry name" value="ClpP/crotonase-like_dom_sf"/>
</dbReference>
<dbReference type="InterPro" id="IPR005151">
    <property type="entry name" value="Tail-specific_protease"/>
</dbReference>
<reference evidence="3" key="1">
    <citation type="journal article" date="2021" name="PeerJ">
        <title>Extensive microbial diversity within the chicken gut microbiome revealed by metagenomics and culture.</title>
        <authorList>
            <person name="Gilroy R."/>
            <person name="Ravi A."/>
            <person name="Getino M."/>
            <person name="Pursley I."/>
            <person name="Horton D.L."/>
            <person name="Alikhan N.F."/>
            <person name="Baker D."/>
            <person name="Gharbi K."/>
            <person name="Hall N."/>
            <person name="Watson M."/>
            <person name="Adriaenssens E.M."/>
            <person name="Foster-Nyarko E."/>
            <person name="Jarju S."/>
            <person name="Secka A."/>
            <person name="Antonio M."/>
            <person name="Oren A."/>
            <person name="Chaudhuri R.R."/>
            <person name="La Ragione R."/>
            <person name="Hildebrand F."/>
            <person name="Pallen M.J."/>
        </authorList>
    </citation>
    <scope>NUCLEOTIDE SEQUENCE</scope>
    <source>
        <strain evidence="3">ChiBcec15-1070</strain>
    </source>
</reference>
<evidence type="ECO:0000256" key="1">
    <source>
        <dbReference type="SAM" id="SignalP"/>
    </source>
</evidence>
<feature type="domain" description="Tail specific protease" evidence="2">
    <location>
        <begin position="278"/>
        <end position="451"/>
    </location>
</feature>
<dbReference type="EMBL" id="DXHL01000032">
    <property type="protein sequence ID" value="HIW11202.1"/>
    <property type="molecule type" value="Genomic_DNA"/>
</dbReference>
<dbReference type="Pfam" id="PF03572">
    <property type="entry name" value="Peptidase_S41"/>
    <property type="match status" value="1"/>
</dbReference>
<feature type="chain" id="PRO_5039543248" description="Tail specific protease domain-containing protein" evidence="1">
    <location>
        <begin position="27"/>
        <end position="529"/>
    </location>
</feature>
<comment type="caution">
    <text evidence="3">The sequence shown here is derived from an EMBL/GenBank/DDBJ whole genome shotgun (WGS) entry which is preliminary data.</text>
</comment>
<organism evidence="3 4">
    <name type="scientific">Candidatus Rikenella faecigallinarum</name>
    <dbReference type="NCBI Taxonomy" id="2838745"/>
    <lineage>
        <taxon>Bacteria</taxon>
        <taxon>Pseudomonadati</taxon>
        <taxon>Bacteroidota</taxon>
        <taxon>Bacteroidia</taxon>
        <taxon>Bacteroidales</taxon>
        <taxon>Rikenellaceae</taxon>
        <taxon>Rikenella</taxon>
    </lineage>
</organism>
<dbReference type="Gene3D" id="3.90.226.10">
    <property type="entry name" value="2-enoyl-CoA Hydratase, Chain A, domain 1"/>
    <property type="match status" value="1"/>
</dbReference>
<reference evidence="3" key="2">
    <citation type="submission" date="2021-04" db="EMBL/GenBank/DDBJ databases">
        <authorList>
            <person name="Gilroy R."/>
        </authorList>
    </citation>
    <scope>NUCLEOTIDE SEQUENCE</scope>
    <source>
        <strain evidence="3">ChiBcec15-1070</strain>
    </source>
</reference>